<dbReference type="AlphaFoldDB" id="A0A0L6UKF5"/>
<sequence>MDQNAQHAIASLEARLLKMQNILQHQNDVIAEFTAEHPTHPKTSQNPFADDVKRQFLKSPLKFYKEVNPRKPILSFDGSNYVEWEIAIDRALQHAFVLEKTFLNDEKDQFLGLDLLENKAVAALMRSTLDDALLSIVESQELSSSKDLFNLLRSKCQRSGRRHKIILVEKMLRFASDNLPASESWLARFCSIMSDVERAKLTIDEFGGLFLQCLAKAPPGTDAKNFEYSVSQPLDDMSTTPTFGQVTTIIQSALSKVSKGSTSVLSPGTIPSDVEIPAVNLTAASVRLMCRRPTTAQFSSILALPSTLRRPLPFRLQSHPTLLQLNLLEFSGFRRQRG</sequence>
<gene>
    <name evidence="1" type="ORF">VP01_542g4</name>
</gene>
<evidence type="ECO:0000313" key="1">
    <source>
        <dbReference type="EMBL" id="KNZ48757.1"/>
    </source>
</evidence>
<organism evidence="1 2">
    <name type="scientific">Puccinia sorghi</name>
    <dbReference type="NCBI Taxonomy" id="27349"/>
    <lineage>
        <taxon>Eukaryota</taxon>
        <taxon>Fungi</taxon>
        <taxon>Dikarya</taxon>
        <taxon>Basidiomycota</taxon>
        <taxon>Pucciniomycotina</taxon>
        <taxon>Pucciniomycetes</taxon>
        <taxon>Pucciniales</taxon>
        <taxon>Pucciniaceae</taxon>
        <taxon>Puccinia</taxon>
    </lineage>
</organism>
<reference evidence="1 2" key="1">
    <citation type="submission" date="2015-08" db="EMBL/GenBank/DDBJ databases">
        <title>Next Generation Sequencing and Analysis of the Genome of Puccinia sorghi L Schw, the Causal Agent of Maize Common Rust.</title>
        <authorList>
            <person name="Rochi L."/>
            <person name="Burguener G."/>
            <person name="Darino M."/>
            <person name="Turjanski A."/>
            <person name="Kreff E."/>
            <person name="Dieguez M.J."/>
            <person name="Sacco F."/>
        </authorList>
    </citation>
    <scope>NUCLEOTIDE SEQUENCE [LARGE SCALE GENOMIC DNA]</scope>
    <source>
        <strain evidence="1 2">RO10H11247</strain>
    </source>
</reference>
<dbReference type="Proteomes" id="UP000037035">
    <property type="component" value="Unassembled WGS sequence"/>
</dbReference>
<dbReference type="VEuPathDB" id="FungiDB:VP01_542g4"/>
<name>A0A0L6UKF5_9BASI</name>
<keyword evidence="2" id="KW-1185">Reference proteome</keyword>
<accession>A0A0L6UKF5</accession>
<dbReference type="EMBL" id="LAVV01010642">
    <property type="protein sequence ID" value="KNZ48757.1"/>
    <property type="molecule type" value="Genomic_DNA"/>
</dbReference>
<evidence type="ECO:0008006" key="3">
    <source>
        <dbReference type="Google" id="ProtNLM"/>
    </source>
</evidence>
<dbReference type="OrthoDB" id="2518918at2759"/>
<proteinExistence type="predicted"/>
<evidence type="ECO:0000313" key="2">
    <source>
        <dbReference type="Proteomes" id="UP000037035"/>
    </source>
</evidence>
<comment type="caution">
    <text evidence="1">The sequence shown here is derived from an EMBL/GenBank/DDBJ whole genome shotgun (WGS) entry which is preliminary data.</text>
</comment>
<protein>
    <recommendedName>
        <fullName evidence="3">Dcp1p-Dcp2p decapping enzyme complex alpha subunit</fullName>
    </recommendedName>
</protein>